<evidence type="ECO:0000256" key="5">
    <source>
        <dbReference type="ARBA" id="ARBA00022989"/>
    </source>
</evidence>
<dbReference type="InterPro" id="IPR006311">
    <property type="entry name" value="TAT_signal"/>
</dbReference>
<dbReference type="PANTHER" id="PTHR32309">
    <property type="entry name" value="TYROSINE-PROTEIN KINASE"/>
    <property type="match status" value="1"/>
</dbReference>
<dbReference type="PANTHER" id="PTHR32309:SF13">
    <property type="entry name" value="FERRIC ENTEROBACTIN TRANSPORT PROTEIN FEPE"/>
    <property type="match status" value="1"/>
</dbReference>
<evidence type="ECO:0000313" key="11">
    <source>
        <dbReference type="Proteomes" id="UP001332192"/>
    </source>
</evidence>
<evidence type="ECO:0000256" key="6">
    <source>
        <dbReference type="ARBA" id="ARBA00023136"/>
    </source>
</evidence>
<comment type="subcellular location">
    <subcellularLocation>
        <location evidence="1">Cell membrane</location>
        <topology evidence="1">Multi-pass membrane protein</topology>
    </subcellularLocation>
</comment>
<accession>A0ABZ1BY06</accession>
<evidence type="ECO:0000256" key="1">
    <source>
        <dbReference type="ARBA" id="ARBA00004651"/>
    </source>
</evidence>
<dbReference type="Pfam" id="PF13807">
    <property type="entry name" value="GNVR"/>
    <property type="match status" value="1"/>
</dbReference>
<feature type="domain" description="Tyrosine-protein kinase G-rich" evidence="9">
    <location>
        <begin position="371"/>
        <end position="445"/>
    </location>
</feature>
<name>A0ABZ1BY06_9FIRM</name>
<reference evidence="10 11" key="1">
    <citation type="journal article" date="2024" name="Front. Microbiol.">
        <title>Novel thermophilic genera Geochorda gen. nov. and Carboxydochorda gen. nov. from the deep terrestrial subsurface reveal the ecophysiological diversity in the class Limnochordia.</title>
        <authorList>
            <person name="Karnachuk O.V."/>
            <person name="Lukina A.P."/>
            <person name="Avakyan M.R."/>
            <person name="Kadnikov V.V."/>
            <person name="Begmatov S."/>
            <person name="Beletsky A.V."/>
            <person name="Vlasova K.G."/>
            <person name="Novikov A.A."/>
            <person name="Shcherbakova V.A."/>
            <person name="Mardanov A.V."/>
            <person name="Ravin N.V."/>
        </authorList>
    </citation>
    <scope>NUCLEOTIDE SEQUENCE [LARGE SCALE GENOMIC DNA]</scope>
    <source>
        <strain evidence="10 11">L945</strain>
    </source>
</reference>
<dbReference type="InterPro" id="IPR050445">
    <property type="entry name" value="Bact_polysacc_biosynth/exp"/>
</dbReference>
<sequence>MASPVVPPAETASDEIDLRQYLQVLWRRRFLIGALVAAAALAAYLATKAATPVYEATTTVLIRPSTASLALQEQGAAAFLLGSKPSLQNYVELLKSRTVTERVARQLLGGEHATAEQVDRLRRSVTIQPVANTDTVRVSVRLSDPAEAQAVANAIVQEFMTFNQEMNRLEARSALEFVSSQLRQVQEGLRASENALLQYKERQKVVEPSQQARAAVDKLAELEKLRAGVEIGLQETATRIAQVRAQLQHQLPTLVTSTTIAANPLVESLRVRLTDVEAQLSAARQSLGPSHPQVTSLEAQAAELRRLMSQEVSRVVSAQTETLNPIHQGLVQELIGLEVDQLAQQAREAAIRRLIATQEAAMLELPSRELELARLERERRVNEELYVMLRTRYEELRIQEATVTADVRVVDPAALPSTPVSPRPLLNMAVALFLGLFVGVGVAFALELVDTSVRDEQELERLAGAPVLGRIPDLLHLPEEAAGGTGKAADGR</sequence>
<feature type="domain" description="Polysaccharide chain length determinant N-terminal" evidence="8">
    <location>
        <begin position="14"/>
        <end position="107"/>
    </location>
</feature>
<evidence type="ECO:0000259" key="8">
    <source>
        <dbReference type="Pfam" id="PF02706"/>
    </source>
</evidence>
<comment type="similarity">
    <text evidence="2">Belongs to the CpsC/CapA family.</text>
</comment>
<keyword evidence="11" id="KW-1185">Reference proteome</keyword>
<evidence type="ECO:0000256" key="3">
    <source>
        <dbReference type="ARBA" id="ARBA00022475"/>
    </source>
</evidence>
<proteinExistence type="inferred from homology"/>
<evidence type="ECO:0000256" key="4">
    <source>
        <dbReference type="ARBA" id="ARBA00022692"/>
    </source>
</evidence>
<feature type="transmembrane region" description="Helical" evidence="7">
    <location>
        <begin position="425"/>
        <end position="446"/>
    </location>
</feature>
<evidence type="ECO:0000256" key="7">
    <source>
        <dbReference type="SAM" id="Phobius"/>
    </source>
</evidence>
<organism evidence="10 11">
    <name type="scientific">Carboxydichorda subterranea</name>
    <dbReference type="NCBI Taxonomy" id="3109565"/>
    <lineage>
        <taxon>Bacteria</taxon>
        <taxon>Bacillati</taxon>
        <taxon>Bacillota</taxon>
        <taxon>Limnochordia</taxon>
        <taxon>Limnochordales</taxon>
        <taxon>Geochordaceae</taxon>
        <taxon>Carboxydichorda</taxon>
    </lineage>
</organism>
<dbReference type="InterPro" id="IPR032807">
    <property type="entry name" value="GNVR"/>
</dbReference>
<protein>
    <submittedName>
        <fullName evidence="10">GNVR domain-containing protein</fullName>
    </submittedName>
</protein>
<evidence type="ECO:0000313" key="10">
    <source>
        <dbReference type="EMBL" id="WRP16957.1"/>
    </source>
</evidence>
<evidence type="ECO:0000256" key="2">
    <source>
        <dbReference type="ARBA" id="ARBA00006683"/>
    </source>
</evidence>
<keyword evidence="6 7" id="KW-0472">Membrane</keyword>
<gene>
    <name evidence="10" type="ORF">U7230_12825</name>
</gene>
<dbReference type="Pfam" id="PF02706">
    <property type="entry name" value="Wzz"/>
    <property type="match status" value="1"/>
</dbReference>
<keyword evidence="5 7" id="KW-1133">Transmembrane helix</keyword>
<dbReference type="PROSITE" id="PS51318">
    <property type="entry name" value="TAT"/>
    <property type="match status" value="1"/>
</dbReference>
<keyword evidence="4 7" id="KW-0812">Transmembrane</keyword>
<dbReference type="Proteomes" id="UP001332192">
    <property type="component" value="Chromosome"/>
</dbReference>
<evidence type="ECO:0000259" key="9">
    <source>
        <dbReference type="Pfam" id="PF13807"/>
    </source>
</evidence>
<keyword evidence="3" id="KW-1003">Cell membrane</keyword>
<dbReference type="InterPro" id="IPR003856">
    <property type="entry name" value="LPS_length_determ_N"/>
</dbReference>
<dbReference type="RefSeq" id="WP_324716229.1">
    <property type="nucleotide sequence ID" value="NZ_CP141615.1"/>
</dbReference>
<dbReference type="EMBL" id="CP141615">
    <property type="protein sequence ID" value="WRP16957.1"/>
    <property type="molecule type" value="Genomic_DNA"/>
</dbReference>